<reference evidence="1 2" key="1">
    <citation type="submission" date="2019-03" db="EMBL/GenBank/DDBJ databases">
        <title>Draft genome sequences of novel Actinobacteria.</title>
        <authorList>
            <person name="Sahin N."/>
            <person name="Ay H."/>
            <person name="Saygin H."/>
        </authorList>
    </citation>
    <scope>NUCLEOTIDE SEQUENCE [LARGE SCALE GENOMIC DNA]</scope>
    <source>
        <strain evidence="1 2">DSM 45347</strain>
    </source>
</reference>
<dbReference type="EMBL" id="SMJW01000056">
    <property type="protein sequence ID" value="TDC16098.1"/>
    <property type="molecule type" value="Genomic_DNA"/>
</dbReference>
<name>A0A4R4P1F8_9ACTN</name>
<evidence type="ECO:0000313" key="1">
    <source>
        <dbReference type="EMBL" id="TDC16098.1"/>
    </source>
</evidence>
<accession>A0A4R4P1F8</accession>
<gene>
    <name evidence="1" type="ORF">E1284_13685</name>
</gene>
<keyword evidence="2" id="KW-1185">Reference proteome</keyword>
<organism evidence="1 2">
    <name type="scientific">Actinomadura bangladeshensis</name>
    <dbReference type="NCBI Taxonomy" id="453573"/>
    <lineage>
        <taxon>Bacteria</taxon>
        <taxon>Bacillati</taxon>
        <taxon>Actinomycetota</taxon>
        <taxon>Actinomycetes</taxon>
        <taxon>Streptosporangiales</taxon>
        <taxon>Thermomonosporaceae</taxon>
        <taxon>Actinomadura</taxon>
    </lineage>
</organism>
<protein>
    <submittedName>
        <fullName evidence="1">Uncharacterized protein</fullName>
    </submittedName>
</protein>
<proteinExistence type="predicted"/>
<dbReference type="OrthoDB" id="3480344at2"/>
<dbReference type="Proteomes" id="UP000295431">
    <property type="component" value="Unassembled WGS sequence"/>
</dbReference>
<evidence type="ECO:0000313" key="2">
    <source>
        <dbReference type="Proteomes" id="UP000295431"/>
    </source>
</evidence>
<dbReference type="RefSeq" id="WP_131939441.1">
    <property type="nucleotide sequence ID" value="NZ_BAAAMX010000006.1"/>
</dbReference>
<sequence length="101" mass="10677">MATDHLTAMSGRRPFLTALDEAVRKHGGMSCGIVARSGTPVLYVINTESPGKFTEIGADFIAGTWMFTWARTGETIGAANSPTQTAETIARVLGAHLGTRP</sequence>
<dbReference type="AlphaFoldDB" id="A0A4R4P1F8"/>
<comment type="caution">
    <text evidence="1">The sequence shown here is derived from an EMBL/GenBank/DDBJ whole genome shotgun (WGS) entry which is preliminary data.</text>
</comment>